<dbReference type="PANTHER" id="PTHR43384">
    <property type="entry name" value="SEPTUM SITE-DETERMINING PROTEIN MIND HOMOLOG, CHLOROPLASTIC-RELATED"/>
    <property type="match status" value="1"/>
</dbReference>
<gene>
    <name evidence="4" type="ORF">ACFQDM_07695</name>
</gene>
<evidence type="ECO:0000256" key="2">
    <source>
        <dbReference type="ARBA" id="ARBA00022840"/>
    </source>
</evidence>
<keyword evidence="2" id="KW-0067">ATP-binding</keyword>
<dbReference type="InterPro" id="IPR050625">
    <property type="entry name" value="ParA/MinD_ATPase"/>
</dbReference>
<dbReference type="SUPFAM" id="SSF52540">
    <property type="entry name" value="P-loop containing nucleoside triphosphate hydrolases"/>
    <property type="match status" value="1"/>
</dbReference>
<keyword evidence="5" id="KW-1185">Reference proteome</keyword>
<sequence length="467" mass="50724">MNDRNALLDDLPFEDDFDSFGGSDDFGSDALSLDDPFDAPMKRTSEAGIGGSAKLDPDAMMQVEAEGVTGSITVPRITVHAFCERAATAKVIEAASGDRRLSKANFQIEEGGLSRAVQYYQEVNTPDLLIIESSLPAKQMLAQIDALAELCDPNIRVLVIGAMNDVQLYRQLVNRGVSEYLVPPFQPTQLIQSISALYVDPDRPFVGRSVAVVGAKGGVGASTIAHNLAWAISENIQINTTLVDLDLSWGTSALDFNQESSQTVADALTDPDRIDDAVLDRLLSKATERLTLFTAPASLNTMYDISDEAYDEVIDRVRRNVPFVVLDLPHVWSDWMRSTVVNADDVVVVCQPDLASLRNGKNLIDYLKSARANEAPPRLVVNMVGVPKRPEIPVKDFAAAIDMDPALVLPFEPQLFGQASNNGQMISETAPDAKPSVGIDHLASLLTGRAVEERQQSLISKLLKFGK</sequence>
<feature type="domain" description="AAA" evidence="3">
    <location>
        <begin position="208"/>
        <end position="372"/>
    </location>
</feature>
<dbReference type="InterPro" id="IPR027417">
    <property type="entry name" value="P-loop_NTPase"/>
</dbReference>
<reference evidence="5" key="1">
    <citation type="journal article" date="2019" name="Int. J. Syst. Evol. Microbiol.">
        <title>The Global Catalogue of Microorganisms (GCM) 10K type strain sequencing project: providing services to taxonomists for standard genome sequencing and annotation.</title>
        <authorList>
            <consortium name="The Broad Institute Genomics Platform"/>
            <consortium name="The Broad Institute Genome Sequencing Center for Infectious Disease"/>
            <person name="Wu L."/>
            <person name="Ma J."/>
        </authorList>
    </citation>
    <scope>NUCLEOTIDE SEQUENCE [LARGE SCALE GENOMIC DNA]</scope>
    <source>
        <strain evidence="5">CGMCC-1.15741</strain>
    </source>
</reference>
<dbReference type="RefSeq" id="WP_377377622.1">
    <property type="nucleotide sequence ID" value="NZ_JBHSSW010000009.1"/>
</dbReference>
<dbReference type="EMBL" id="JBHSSW010000009">
    <property type="protein sequence ID" value="MFC6197955.1"/>
    <property type="molecule type" value="Genomic_DNA"/>
</dbReference>
<name>A0ABW1S8R4_9PROT</name>
<evidence type="ECO:0000259" key="3">
    <source>
        <dbReference type="Pfam" id="PF13614"/>
    </source>
</evidence>
<accession>A0ABW1S8R4</accession>
<dbReference type="InterPro" id="IPR011006">
    <property type="entry name" value="CheY-like_superfamily"/>
</dbReference>
<dbReference type="PANTHER" id="PTHR43384:SF6">
    <property type="entry name" value="SEPTUM SITE-DETERMINING PROTEIN MIND HOMOLOG, CHLOROPLASTIC"/>
    <property type="match status" value="1"/>
</dbReference>
<dbReference type="Gene3D" id="3.40.50.300">
    <property type="entry name" value="P-loop containing nucleotide triphosphate hydrolases"/>
    <property type="match status" value="1"/>
</dbReference>
<organism evidence="4 5">
    <name type="scientific">Ponticaulis profundi</name>
    <dbReference type="NCBI Taxonomy" id="2665222"/>
    <lineage>
        <taxon>Bacteria</taxon>
        <taxon>Pseudomonadati</taxon>
        <taxon>Pseudomonadota</taxon>
        <taxon>Alphaproteobacteria</taxon>
        <taxon>Hyphomonadales</taxon>
        <taxon>Hyphomonadaceae</taxon>
        <taxon>Ponticaulis</taxon>
    </lineage>
</organism>
<proteinExistence type="predicted"/>
<keyword evidence="1" id="KW-0547">Nucleotide-binding</keyword>
<protein>
    <submittedName>
        <fullName evidence="4">AAA family ATPase</fullName>
    </submittedName>
</protein>
<comment type="caution">
    <text evidence="4">The sequence shown here is derived from an EMBL/GenBank/DDBJ whole genome shotgun (WGS) entry which is preliminary data.</text>
</comment>
<dbReference type="Pfam" id="PF13614">
    <property type="entry name" value="AAA_31"/>
    <property type="match status" value="1"/>
</dbReference>
<dbReference type="Proteomes" id="UP001596303">
    <property type="component" value="Unassembled WGS sequence"/>
</dbReference>
<evidence type="ECO:0000256" key="1">
    <source>
        <dbReference type="ARBA" id="ARBA00022741"/>
    </source>
</evidence>
<evidence type="ECO:0000313" key="4">
    <source>
        <dbReference type="EMBL" id="MFC6197955.1"/>
    </source>
</evidence>
<dbReference type="InterPro" id="IPR025669">
    <property type="entry name" value="AAA_dom"/>
</dbReference>
<dbReference type="SUPFAM" id="SSF52172">
    <property type="entry name" value="CheY-like"/>
    <property type="match status" value="1"/>
</dbReference>
<dbReference type="Gene3D" id="3.40.50.2300">
    <property type="match status" value="1"/>
</dbReference>
<evidence type="ECO:0000313" key="5">
    <source>
        <dbReference type="Proteomes" id="UP001596303"/>
    </source>
</evidence>